<dbReference type="FunFam" id="3.40.50.720:FF:000085">
    <property type="entry name" value="Dihydroflavonol reductase"/>
    <property type="match status" value="1"/>
</dbReference>
<dbReference type="FunCoup" id="A0A067MVG4">
    <property type="interactions" value="59"/>
</dbReference>
<keyword evidence="1" id="KW-0560">Oxidoreductase</keyword>
<dbReference type="Proteomes" id="UP000027195">
    <property type="component" value="Unassembled WGS sequence"/>
</dbReference>
<dbReference type="PANTHER" id="PTHR10366:SF564">
    <property type="entry name" value="STEROL-4-ALPHA-CARBOXYLATE 3-DEHYDROGENASE, DECARBOXYLATING"/>
    <property type="match status" value="1"/>
</dbReference>
<dbReference type="Pfam" id="PF01370">
    <property type="entry name" value="Epimerase"/>
    <property type="match status" value="1"/>
</dbReference>
<gene>
    <name evidence="4" type="ORF">BOTBODRAFT_31453</name>
</gene>
<evidence type="ECO:0000256" key="1">
    <source>
        <dbReference type="ARBA" id="ARBA00023002"/>
    </source>
</evidence>
<dbReference type="InterPro" id="IPR050425">
    <property type="entry name" value="NAD(P)_dehydrat-like"/>
</dbReference>
<dbReference type="CDD" id="cd05227">
    <property type="entry name" value="AR_SDR_e"/>
    <property type="match status" value="1"/>
</dbReference>
<organism evidence="4 5">
    <name type="scientific">Botryobasidium botryosum (strain FD-172 SS1)</name>
    <dbReference type="NCBI Taxonomy" id="930990"/>
    <lineage>
        <taxon>Eukaryota</taxon>
        <taxon>Fungi</taxon>
        <taxon>Dikarya</taxon>
        <taxon>Basidiomycota</taxon>
        <taxon>Agaricomycotina</taxon>
        <taxon>Agaricomycetes</taxon>
        <taxon>Cantharellales</taxon>
        <taxon>Botryobasidiaceae</taxon>
        <taxon>Botryobasidium</taxon>
    </lineage>
</organism>
<accession>A0A067MVG4</accession>
<dbReference type="PANTHER" id="PTHR10366">
    <property type="entry name" value="NAD DEPENDENT EPIMERASE/DEHYDRATASE"/>
    <property type="match status" value="1"/>
</dbReference>
<proteinExistence type="inferred from homology"/>
<dbReference type="EMBL" id="KL198031">
    <property type="protein sequence ID" value="KDQ15561.1"/>
    <property type="molecule type" value="Genomic_DNA"/>
</dbReference>
<dbReference type="HOGENOM" id="CLU_007383_9_2_1"/>
<feature type="domain" description="NAD-dependent epimerase/dehydratase" evidence="3">
    <location>
        <begin position="10"/>
        <end position="268"/>
    </location>
</feature>
<reference evidence="5" key="1">
    <citation type="journal article" date="2014" name="Proc. Natl. Acad. Sci. U.S.A.">
        <title>Extensive sampling of basidiomycete genomes demonstrates inadequacy of the white-rot/brown-rot paradigm for wood decay fungi.</title>
        <authorList>
            <person name="Riley R."/>
            <person name="Salamov A.A."/>
            <person name="Brown D.W."/>
            <person name="Nagy L.G."/>
            <person name="Floudas D."/>
            <person name="Held B.W."/>
            <person name="Levasseur A."/>
            <person name="Lombard V."/>
            <person name="Morin E."/>
            <person name="Otillar R."/>
            <person name="Lindquist E.A."/>
            <person name="Sun H."/>
            <person name="LaButti K.M."/>
            <person name="Schmutz J."/>
            <person name="Jabbour D."/>
            <person name="Luo H."/>
            <person name="Baker S.E."/>
            <person name="Pisabarro A.G."/>
            <person name="Walton J.D."/>
            <person name="Blanchette R.A."/>
            <person name="Henrissat B."/>
            <person name="Martin F."/>
            <person name="Cullen D."/>
            <person name="Hibbett D.S."/>
            <person name="Grigoriev I.V."/>
        </authorList>
    </citation>
    <scope>NUCLEOTIDE SEQUENCE [LARGE SCALE GENOMIC DNA]</scope>
    <source>
        <strain evidence="5">FD-172 SS1</strain>
    </source>
</reference>
<evidence type="ECO:0000259" key="3">
    <source>
        <dbReference type="Pfam" id="PF01370"/>
    </source>
</evidence>
<keyword evidence="5" id="KW-1185">Reference proteome</keyword>
<dbReference type="InterPro" id="IPR036291">
    <property type="entry name" value="NAD(P)-bd_dom_sf"/>
</dbReference>
<dbReference type="InParanoid" id="A0A067MVG4"/>
<sequence>MPAVQPPATVLVTGASGFVAVWITKTLLERGFHVRGTVRSPSKGEYLANLFKTHGSKFTYVLVEDVSLEGAFDQAVKGVDAVVHTASPVNVDGEEPDAFIKPAVNGTLNALKGVKKHGASVKRVVITGSVAALLQPKDDVPAVYTEADWNTFAVEEVKAKGIHADQMSKYRASKTLAERAAWDFVEQNKAEIGFDLATILPSCVFGPVLHDTPTIEQLSGTPKFFYVSTRGEGFPRDRKSPFTNYVDVRDVAEIHVRALEQEIAGGQRFVCSAAPFTWQDIYNALNSAEPPIPNVPKGDPTIESVYPTIHSSDKARTVLGFKFTSLQSTVVDALVSLREREKSWAASAD</sequence>
<protein>
    <recommendedName>
        <fullName evidence="3">NAD-dependent epimerase/dehydratase domain-containing protein</fullName>
    </recommendedName>
</protein>
<dbReference type="OrthoDB" id="2735536at2759"/>
<dbReference type="SUPFAM" id="SSF51735">
    <property type="entry name" value="NAD(P)-binding Rossmann-fold domains"/>
    <property type="match status" value="1"/>
</dbReference>
<evidence type="ECO:0000256" key="2">
    <source>
        <dbReference type="ARBA" id="ARBA00023445"/>
    </source>
</evidence>
<evidence type="ECO:0000313" key="5">
    <source>
        <dbReference type="Proteomes" id="UP000027195"/>
    </source>
</evidence>
<dbReference type="STRING" id="930990.A0A067MVG4"/>
<dbReference type="Gene3D" id="3.40.50.720">
    <property type="entry name" value="NAD(P)-binding Rossmann-like Domain"/>
    <property type="match status" value="1"/>
</dbReference>
<comment type="similarity">
    <text evidence="2">Belongs to the NAD(P)-dependent epimerase/dehydratase family. Dihydroflavonol-4-reductase subfamily.</text>
</comment>
<name>A0A067MVG4_BOTB1</name>
<evidence type="ECO:0000313" key="4">
    <source>
        <dbReference type="EMBL" id="KDQ15561.1"/>
    </source>
</evidence>
<dbReference type="GO" id="GO:0016616">
    <property type="term" value="F:oxidoreductase activity, acting on the CH-OH group of donors, NAD or NADP as acceptor"/>
    <property type="evidence" value="ECO:0007669"/>
    <property type="project" value="TreeGrafter"/>
</dbReference>
<dbReference type="InterPro" id="IPR001509">
    <property type="entry name" value="Epimerase_deHydtase"/>
</dbReference>
<dbReference type="AlphaFoldDB" id="A0A067MVG4"/>